<sequence length="235" mass="26432">MTRTDRLYALVEELRRVAPRPRSARQLAERFEVSSRTIERDLSALQQAGVPIWAEPGRTGGYCIDAAHTLAPLGFTVEEGLAVTIGLAMLREGPFAPAAATALQKVLAVTEGRRAEETTGLATRIHLLDDGRTDTFPTGFADALRRREVLRIRYRDRRDVETTRDVEPLGYVHRDRSWYLIGWCRTRDGVRAFRADRIVTADPTGERPPRRELRAEDLEIPHGDLRPVYASEGSS</sequence>
<dbReference type="RefSeq" id="WP_012299624.1">
    <property type="nucleotide sequence ID" value="NC_010407.1"/>
</dbReference>
<evidence type="ECO:0000313" key="4">
    <source>
        <dbReference type="Proteomes" id="UP000001318"/>
    </source>
</evidence>
<organism evidence="3 4">
    <name type="scientific">Clavibacter sepedonicus</name>
    <name type="common">Clavibacter michiganensis subsp. sepedonicus</name>
    <dbReference type="NCBI Taxonomy" id="31964"/>
    <lineage>
        <taxon>Bacteria</taxon>
        <taxon>Bacillati</taxon>
        <taxon>Actinomycetota</taxon>
        <taxon>Actinomycetes</taxon>
        <taxon>Micrococcales</taxon>
        <taxon>Microbacteriaceae</taxon>
        <taxon>Clavibacter</taxon>
    </lineage>
</organism>
<accession>B0RGL8</accession>
<dbReference type="GeneID" id="29471126"/>
<dbReference type="Pfam" id="PF08279">
    <property type="entry name" value="HTH_11"/>
    <property type="match status" value="1"/>
</dbReference>
<dbReference type="STRING" id="31964.CMS2339"/>
<proteinExistence type="predicted"/>
<name>B0RGL8_CLASE</name>
<dbReference type="InterPro" id="IPR013196">
    <property type="entry name" value="HTH_11"/>
</dbReference>
<protein>
    <submittedName>
        <fullName evidence="3">Transcriptional regulator</fullName>
    </submittedName>
</protein>
<dbReference type="PROSITE" id="PS52050">
    <property type="entry name" value="WYL"/>
    <property type="match status" value="1"/>
</dbReference>
<evidence type="ECO:0000313" key="3">
    <source>
        <dbReference type="EMBL" id="CAQ02425.1"/>
    </source>
</evidence>
<feature type="domain" description="Helix-turn-helix type 11" evidence="1">
    <location>
        <begin position="6"/>
        <end position="62"/>
    </location>
</feature>
<dbReference type="HOGENOM" id="CLU_041141_7_0_11"/>
<evidence type="ECO:0000259" key="2">
    <source>
        <dbReference type="Pfam" id="PF13280"/>
    </source>
</evidence>
<dbReference type="Pfam" id="PF13280">
    <property type="entry name" value="WYL"/>
    <property type="match status" value="1"/>
</dbReference>
<keyword evidence="4" id="KW-1185">Reference proteome</keyword>
<dbReference type="InterPro" id="IPR036388">
    <property type="entry name" value="WH-like_DNA-bd_sf"/>
</dbReference>
<dbReference type="KEGG" id="cms:CMS2339"/>
<dbReference type="OrthoDB" id="3171994at2"/>
<dbReference type="InterPro" id="IPR051534">
    <property type="entry name" value="CBASS_pafABC_assoc_protein"/>
</dbReference>
<dbReference type="Gene3D" id="1.10.10.10">
    <property type="entry name" value="Winged helix-like DNA-binding domain superfamily/Winged helix DNA-binding domain"/>
    <property type="match status" value="1"/>
</dbReference>
<dbReference type="AlphaFoldDB" id="B0RGL8"/>
<feature type="domain" description="WYL" evidence="2">
    <location>
        <begin position="141"/>
        <end position="201"/>
    </location>
</feature>
<dbReference type="eggNOG" id="COG2378">
    <property type="taxonomic scope" value="Bacteria"/>
</dbReference>
<reference evidence="3 4" key="1">
    <citation type="journal article" date="2008" name="J. Bacteriol.">
        <title>Genome of the actinomycete plant pathogen Clavibacter michiganensis subsp. sepedonicus suggests recent niche adaptation.</title>
        <authorList>
            <person name="Bentley S.D."/>
            <person name="Corton C."/>
            <person name="Brown S.E."/>
            <person name="Barron A."/>
            <person name="Clark L."/>
            <person name="Doggett J."/>
            <person name="Harris B."/>
            <person name="Ormond D."/>
            <person name="Quail M.A."/>
            <person name="May G."/>
            <person name="Francis D."/>
            <person name="Knudson D."/>
            <person name="Parkhill J."/>
            <person name="Ishimaru C.A."/>
        </authorList>
    </citation>
    <scope>NUCLEOTIDE SEQUENCE [LARGE SCALE GENOMIC DNA]</scope>
    <source>
        <strain evidence="4">ATCC 33113 / DSM 20744 / JCM 9667 / LMG 2889 / ICMP 2535 / C-1</strain>
    </source>
</reference>
<dbReference type="Proteomes" id="UP000001318">
    <property type="component" value="Chromosome"/>
</dbReference>
<dbReference type="EMBL" id="AM849034">
    <property type="protein sequence ID" value="CAQ02425.1"/>
    <property type="molecule type" value="Genomic_DNA"/>
</dbReference>
<evidence type="ECO:0000259" key="1">
    <source>
        <dbReference type="Pfam" id="PF08279"/>
    </source>
</evidence>
<gene>
    <name evidence="3" type="ordered locus">CMS2339</name>
</gene>
<dbReference type="SUPFAM" id="SSF46785">
    <property type="entry name" value="Winged helix' DNA-binding domain"/>
    <property type="match status" value="1"/>
</dbReference>
<dbReference type="PANTHER" id="PTHR34580">
    <property type="match status" value="1"/>
</dbReference>
<dbReference type="InterPro" id="IPR036390">
    <property type="entry name" value="WH_DNA-bd_sf"/>
</dbReference>
<dbReference type="PANTHER" id="PTHR34580:SF1">
    <property type="entry name" value="PROTEIN PAFC"/>
    <property type="match status" value="1"/>
</dbReference>
<dbReference type="InterPro" id="IPR026881">
    <property type="entry name" value="WYL_dom"/>
</dbReference>